<evidence type="ECO:0000313" key="6">
    <source>
        <dbReference type="Proteomes" id="UP000472270"/>
    </source>
</evidence>
<keyword evidence="6" id="KW-1185">Reference proteome</keyword>
<protein>
    <recommendedName>
        <fullName evidence="4">SoHo domain-containing protein</fullName>
    </recommendedName>
</protein>
<name>A0A673IDL6_9TELE</name>
<evidence type="ECO:0000313" key="5">
    <source>
        <dbReference type="Ensembl" id="ENSSRHP00000035741.1"/>
    </source>
</evidence>
<dbReference type="AlphaFoldDB" id="A0A673IDL6"/>
<reference evidence="5" key="2">
    <citation type="submission" date="2025-09" db="UniProtKB">
        <authorList>
            <consortium name="Ensembl"/>
        </authorList>
    </citation>
    <scope>IDENTIFICATION</scope>
</reference>
<feature type="domain" description="SoHo" evidence="4">
    <location>
        <begin position="158"/>
        <end position="219"/>
    </location>
</feature>
<feature type="compositionally biased region" description="Pro residues" evidence="3">
    <location>
        <begin position="107"/>
        <end position="119"/>
    </location>
</feature>
<accession>A0A673IDL6</accession>
<proteinExistence type="predicted"/>
<feature type="compositionally biased region" description="Low complexity" evidence="3">
    <location>
        <begin position="39"/>
        <end position="59"/>
    </location>
</feature>
<evidence type="ECO:0000259" key="4">
    <source>
        <dbReference type="PROSITE" id="PS50831"/>
    </source>
</evidence>
<evidence type="ECO:0000256" key="1">
    <source>
        <dbReference type="ARBA" id="ARBA00004282"/>
    </source>
</evidence>
<evidence type="ECO:0000256" key="2">
    <source>
        <dbReference type="ARBA" id="ARBA00022949"/>
    </source>
</evidence>
<feature type="region of interest" description="Disordered" evidence="3">
    <location>
        <begin position="37"/>
        <end position="125"/>
    </location>
</feature>
<sequence length="230" mass="24950">NLTDPKPLNFSGGRAHKRASLSLTLWPVKRVQSSPNLYAAAGSDSQSSDSDAWRSRSVSEGLRNGDASSSSLTSKGFRSVRPNLQDKKSPTLGQMAMNGSSQSQRPFSPPVYPPPPPTLSPGLGSETVKKETVVSGETVVSSSVPIARFSEEEKKVSVIKAPHYEGIGPVDESGIPIAIRTVSDIQAFLRELTKMTEIKNNYKNDFSYAVNYMSCYTCKQTTTDKKCRLA</sequence>
<dbReference type="Ensembl" id="ENSSRHT00000036789.1">
    <property type="protein sequence ID" value="ENSSRHP00000035741.1"/>
    <property type="gene ID" value="ENSSRHG00000018359.1"/>
</dbReference>
<organism evidence="5 6">
    <name type="scientific">Sinocyclocheilus rhinocerous</name>
    <dbReference type="NCBI Taxonomy" id="307959"/>
    <lineage>
        <taxon>Eukaryota</taxon>
        <taxon>Metazoa</taxon>
        <taxon>Chordata</taxon>
        <taxon>Craniata</taxon>
        <taxon>Vertebrata</taxon>
        <taxon>Euteleostomi</taxon>
        <taxon>Actinopterygii</taxon>
        <taxon>Neopterygii</taxon>
        <taxon>Teleostei</taxon>
        <taxon>Ostariophysi</taxon>
        <taxon>Cypriniformes</taxon>
        <taxon>Cyprinidae</taxon>
        <taxon>Cyprininae</taxon>
        <taxon>Sinocyclocheilus</taxon>
    </lineage>
</organism>
<feature type="compositionally biased region" description="Polar residues" evidence="3">
    <location>
        <begin position="66"/>
        <end position="76"/>
    </location>
</feature>
<keyword evidence="2" id="KW-0965">Cell junction</keyword>
<dbReference type="GO" id="GO:0070161">
    <property type="term" value="C:anchoring junction"/>
    <property type="evidence" value="ECO:0007669"/>
    <property type="project" value="UniProtKB-SubCell"/>
</dbReference>
<comment type="subcellular location">
    <subcellularLocation>
        <location evidence="1">Cell junction</location>
    </subcellularLocation>
</comment>
<reference evidence="5" key="1">
    <citation type="submission" date="2025-08" db="UniProtKB">
        <authorList>
            <consortium name="Ensembl"/>
        </authorList>
    </citation>
    <scope>IDENTIFICATION</scope>
</reference>
<evidence type="ECO:0000256" key="3">
    <source>
        <dbReference type="SAM" id="MobiDB-lite"/>
    </source>
</evidence>
<dbReference type="Proteomes" id="UP000472270">
    <property type="component" value="Unassembled WGS sequence"/>
</dbReference>
<dbReference type="InterPro" id="IPR003127">
    <property type="entry name" value="SoHo_dom"/>
</dbReference>
<dbReference type="PROSITE" id="PS50831">
    <property type="entry name" value="SOHO"/>
    <property type="match status" value="1"/>
</dbReference>